<dbReference type="RefSeq" id="WP_077684613.1">
    <property type="nucleotide sequence ID" value="NZ_CP019606.1"/>
</dbReference>
<evidence type="ECO:0000313" key="2">
    <source>
        <dbReference type="EMBL" id="AQP46292.1"/>
    </source>
</evidence>
<dbReference type="OrthoDB" id="3354031at2"/>
<evidence type="ECO:0000256" key="1">
    <source>
        <dbReference type="SAM" id="MobiDB-lite"/>
    </source>
</evidence>
<organism evidence="2 3">
    <name type="scientific">Tessaracoccus aquimaris</name>
    <dbReference type="NCBI Taxonomy" id="1332264"/>
    <lineage>
        <taxon>Bacteria</taxon>
        <taxon>Bacillati</taxon>
        <taxon>Actinomycetota</taxon>
        <taxon>Actinomycetes</taxon>
        <taxon>Propionibacteriales</taxon>
        <taxon>Propionibacteriaceae</taxon>
        <taxon>Tessaracoccus</taxon>
    </lineage>
</organism>
<reference evidence="3" key="1">
    <citation type="submission" date="2017-02" db="EMBL/GenBank/DDBJ databases">
        <title>Tessaracoccus aquaemaris sp. nov., isolated from the intestine of a Korean rockfish, Sebastes schlegelii, in a marine aquaculture pond.</title>
        <authorList>
            <person name="Tak E.J."/>
            <person name="Bae J.-W."/>
        </authorList>
    </citation>
    <scope>NUCLEOTIDE SEQUENCE [LARGE SCALE GENOMIC DNA]</scope>
    <source>
        <strain evidence="3">NSG39</strain>
    </source>
</reference>
<dbReference type="AlphaFoldDB" id="A0A1Q2CJK5"/>
<name>A0A1Q2CJK5_9ACTN</name>
<protein>
    <submittedName>
        <fullName evidence="2">Uncharacterized protein</fullName>
    </submittedName>
</protein>
<evidence type="ECO:0000313" key="3">
    <source>
        <dbReference type="Proteomes" id="UP000188145"/>
    </source>
</evidence>
<proteinExistence type="predicted"/>
<gene>
    <name evidence="2" type="ORF">BW730_00590</name>
</gene>
<feature type="region of interest" description="Disordered" evidence="1">
    <location>
        <begin position="1"/>
        <end position="26"/>
    </location>
</feature>
<dbReference type="Proteomes" id="UP000188145">
    <property type="component" value="Chromosome"/>
</dbReference>
<accession>A0A1Q2CJK5</accession>
<keyword evidence="3" id="KW-1185">Reference proteome</keyword>
<dbReference type="EMBL" id="CP019606">
    <property type="protein sequence ID" value="AQP46292.1"/>
    <property type="molecule type" value="Genomic_DNA"/>
</dbReference>
<sequence>MTTWDAFLSSDSFPVAPETQPAETHAWDRGGVDGAGTFTALLASAQVQPFTSDGIDYELITWGDGETGWVVTPPSGAVDESASPTQRQVARLFGGIVAAYGTDDEWWENQRWVLDADARGADFGESVSAYAWAWEDEDLEIPFDPADYAPVALEANGNLLVTHRRDDTLLAFLPDHARDDVTVLDGCPEYSVYTVDDAPTLPAWLDAQAELFARG</sequence>
<dbReference type="KEGG" id="tes:BW730_00590"/>